<gene>
    <name evidence="2" type="ORF">MSAN_02104500</name>
</gene>
<dbReference type="OrthoDB" id="3157337at2759"/>
<evidence type="ECO:0000259" key="1">
    <source>
        <dbReference type="PROSITE" id="PS50097"/>
    </source>
</evidence>
<dbReference type="InterPro" id="IPR000210">
    <property type="entry name" value="BTB/POZ_dom"/>
</dbReference>
<dbReference type="SMART" id="SM00225">
    <property type="entry name" value="BTB"/>
    <property type="match status" value="1"/>
</dbReference>
<comment type="caution">
    <text evidence="2">The sequence shown here is derived from an EMBL/GenBank/DDBJ whole genome shotgun (WGS) entry which is preliminary data.</text>
</comment>
<dbReference type="Proteomes" id="UP000623467">
    <property type="component" value="Unassembled WGS sequence"/>
</dbReference>
<name>A0A8H6XHY2_9AGAR</name>
<dbReference type="Pfam" id="PF00651">
    <property type="entry name" value="BTB"/>
    <property type="match status" value="1"/>
</dbReference>
<dbReference type="AlphaFoldDB" id="A0A8H6XHY2"/>
<organism evidence="2 3">
    <name type="scientific">Mycena sanguinolenta</name>
    <dbReference type="NCBI Taxonomy" id="230812"/>
    <lineage>
        <taxon>Eukaryota</taxon>
        <taxon>Fungi</taxon>
        <taxon>Dikarya</taxon>
        <taxon>Basidiomycota</taxon>
        <taxon>Agaricomycotina</taxon>
        <taxon>Agaricomycetes</taxon>
        <taxon>Agaricomycetidae</taxon>
        <taxon>Agaricales</taxon>
        <taxon>Marasmiineae</taxon>
        <taxon>Mycenaceae</taxon>
        <taxon>Mycena</taxon>
    </lineage>
</organism>
<sequence length="359" mass="40996">MALPASPFADVLRDKDHYHPTGDSIIRVENTLFKVHKLFLIHNSPVFATMFDLPVRMGSLEGSSDDWPIVLEGEKAEDLRAVLKYIYAPPIRVQIHSMTIAAIPEMISVAKFSHKYEMDHWKEWALEVLAPQLVDPNYIPVDHIPALHTLYNLLGDTSTRGRIMKHWCQVVERDDLSILPILTAADASEDRNALVDIYCIQIRRWENSTNVLGPQSFAQGGVGPTHFQRILSGYTSLSLLWNRLRSHQIPHPFQNAHCRGGYDGPDHDTQCVPYFRKQWTEAIMDAEHRYPHITQMSSRLSCVGERLHKQNSTDPYYISEPEMIDCFSVVIKRFKKHVQNDTGSLAGHFFPESQVASTK</sequence>
<reference evidence="2" key="1">
    <citation type="submission" date="2020-05" db="EMBL/GenBank/DDBJ databases">
        <title>Mycena genomes resolve the evolution of fungal bioluminescence.</title>
        <authorList>
            <person name="Tsai I.J."/>
        </authorList>
    </citation>
    <scope>NUCLEOTIDE SEQUENCE</scope>
    <source>
        <strain evidence="2">160909Yilan</strain>
    </source>
</reference>
<proteinExistence type="predicted"/>
<keyword evidence="3" id="KW-1185">Reference proteome</keyword>
<dbReference type="Gene3D" id="3.30.710.10">
    <property type="entry name" value="Potassium Channel Kv1.1, Chain A"/>
    <property type="match status" value="1"/>
</dbReference>
<accession>A0A8H6XHY2</accession>
<protein>
    <submittedName>
        <fullName evidence="2">BTB domain-containing protein</fullName>
    </submittedName>
</protein>
<feature type="domain" description="BTB" evidence="1">
    <location>
        <begin position="22"/>
        <end position="95"/>
    </location>
</feature>
<dbReference type="EMBL" id="JACAZH010000029">
    <property type="protein sequence ID" value="KAF7340759.1"/>
    <property type="molecule type" value="Genomic_DNA"/>
</dbReference>
<evidence type="ECO:0000313" key="3">
    <source>
        <dbReference type="Proteomes" id="UP000623467"/>
    </source>
</evidence>
<dbReference type="PROSITE" id="PS50097">
    <property type="entry name" value="BTB"/>
    <property type="match status" value="1"/>
</dbReference>
<evidence type="ECO:0000313" key="2">
    <source>
        <dbReference type="EMBL" id="KAF7340759.1"/>
    </source>
</evidence>
<dbReference type="CDD" id="cd18186">
    <property type="entry name" value="BTB_POZ_ZBTB_KLHL-like"/>
    <property type="match status" value="1"/>
</dbReference>
<dbReference type="InterPro" id="IPR011333">
    <property type="entry name" value="SKP1/BTB/POZ_sf"/>
</dbReference>
<dbReference type="SUPFAM" id="SSF54695">
    <property type="entry name" value="POZ domain"/>
    <property type="match status" value="1"/>
</dbReference>